<gene>
    <name evidence="4" type="ORF">HMPREF9094_0502</name>
</gene>
<dbReference type="STRING" id="76859.RN98_06235"/>
<keyword evidence="2" id="KW-0413">Isomerase</keyword>
<dbReference type="EMBL" id="AFQD01000074">
    <property type="protein sequence ID" value="EGQ80473.1"/>
    <property type="molecule type" value="Genomic_DNA"/>
</dbReference>
<dbReference type="Pfam" id="PF00849">
    <property type="entry name" value="PseudoU_synth_2"/>
    <property type="match status" value="1"/>
</dbReference>
<dbReference type="PANTHER" id="PTHR21600">
    <property type="entry name" value="MITOCHONDRIAL RNA PSEUDOURIDINE SYNTHASE"/>
    <property type="match status" value="1"/>
</dbReference>
<dbReference type="EC" id="4.2.1.70" evidence="4"/>
<dbReference type="Gene3D" id="3.30.2350.10">
    <property type="entry name" value="Pseudouridine synthase"/>
    <property type="match status" value="1"/>
</dbReference>
<comment type="similarity">
    <text evidence="1">Belongs to the pseudouridine synthase RluA family.</text>
</comment>
<dbReference type="InterPro" id="IPR050188">
    <property type="entry name" value="RluA_PseudoU_synthase"/>
</dbReference>
<dbReference type="AlphaFoldDB" id="F9EKP8"/>
<evidence type="ECO:0000256" key="2">
    <source>
        <dbReference type="ARBA" id="ARBA00023235"/>
    </source>
</evidence>
<protein>
    <submittedName>
        <fullName evidence="4">tRNA pseudouridine synthase A</fullName>
        <ecNumber evidence="4">4.2.1.70</ecNumber>
    </submittedName>
</protein>
<dbReference type="InterPro" id="IPR020103">
    <property type="entry name" value="PsdUridine_synth_cat_dom_sf"/>
</dbReference>
<dbReference type="GO" id="GO:0004730">
    <property type="term" value="F:pseudouridylate synthase activity"/>
    <property type="evidence" value="ECO:0007669"/>
    <property type="project" value="UniProtKB-EC"/>
</dbReference>
<dbReference type="InterPro" id="IPR006224">
    <property type="entry name" value="PsdUridine_synth_RluA-like_CS"/>
</dbReference>
<proteinExistence type="inferred from homology"/>
<dbReference type="InterPro" id="IPR006145">
    <property type="entry name" value="PsdUridine_synth_RsuA/RluA"/>
</dbReference>
<feature type="domain" description="Pseudouridine synthase RsuA/RluA-like" evidence="3">
    <location>
        <begin position="8"/>
        <end position="155"/>
    </location>
</feature>
<dbReference type="GO" id="GO:0009982">
    <property type="term" value="F:pseudouridine synthase activity"/>
    <property type="evidence" value="ECO:0007669"/>
    <property type="project" value="InterPro"/>
</dbReference>
<name>F9EKP8_9FUSO</name>
<dbReference type="HOGENOM" id="CLU_016902_1_0_0"/>
<sequence>MIVFENDNLFVINKPLGDVVHKGSGHDISLLEEFRSYYSNNNINFVNRIDKLTSGLVIGAKNIKTAREIAKEIQAGNIVKKYYILVNGKIEKDNFILENYLKKDEERVIVSDIEKEGYKKSITYFKKIKEYDKYTLLEAELKTGRTHQLRAQLNHLGNNIVGDTKYGKNEKEDIMYLFSYYLKIDLYNLEIKLEISDLFKLKFS</sequence>
<dbReference type="CDD" id="cd02869">
    <property type="entry name" value="PseudoU_synth_RluA_like"/>
    <property type="match status" value="1"/>
</dbReference>
<evidence type="ECO:0000259" key="3">
    <source>
        <dbReference type="Pfam" id="PF00849"/>
    </source>
</evidence>
<comment type="caution">
    <text evidence="4">The sequence shown here is derived from an EMBL/GenBank/DDBJ whole genome shotgun (WGS) entry which is preliminary data.</text>
</comment>
<evidence type="ECO:0000313" key="4">
    <source>
        <dbReference type="EMBL" id="EGQ80473.1"/>
    </source>
</evidence>
<dbReference type="PROSITE" id="PS01129">
    <property type="entry name" value="PSI_RLU"/>
    <property type="match status" value="1"/>
</dbReference>
<dbReference type="GO" id="GO:0140098">
    <property type="term" value="F:catalytic activity, acting on RNA"/>
    <property type="evidence" value="ECO:0007669"/>
    <property type="project" value="UniProtKB-ARBA"/>
</dbReference>
<evidence type="ECO:0000256" key="1">
    <source>
        <dbReference type="ARBA" id="ARBA00010876"/>
    </source>
</evidence>
<dbReference type="GO" id="GO:0006396">
    <property type="term" value="P:RNA processing"/>
    <property type="evidence" value="ECO:0007669"/>
    <property type="project" value="UniProtKB-ARBA"/>
</dbReference>
<dbReference type="PANTHER" id="PTHR21600:SF83">
    <property type="entry name" value="PSEUDOURIDYLATE SYNTHASE RPUSD4, MITOCHONDRIAL"/>
    <property type="match status" value="1"/>
</dbReference>
<dbReference type="Proteomes" id="UP000005392">
    <property type="component" value="Unassembled WGS sequence"/>
</dbReference>
<evidence type="ECO:0000313" key="5">
    <source>
        <dbReference type="Proteomes" id="UP000005392"/>
    </source>
</evidence>
<dbReference type="SUPFAM" id="SSF55120">
    <property type="entry name" value="Pseudouridine synthase"/>
    <property type="match status" value="1"/>
</dbReference>
<dbReference type="GO" id="GO:0003723">
    <property type="term" value="F:RNA binding"/>
    <property type="evidence" value="ECO:0007669"/>
    <property type="project" value="InterPro"/>
</dbReference>
<keyword evidence="5" id="KW-1185">Reference proteome</keyword>
<keyword evidence="4" id="KW-0456">Lyase</keyword>
<reference evidence="4 5" key="1">
    <citation type="submission" date="2011-05" db="EMBL/GenBank/DDBJ databases">
        <authorList>
            <person name="Muzny D."/>
            <person name="Qin X."/>
            <person name="Deng J."/>
            <person name="Jiang H."/>
            <person name="Liu Y."/>
            <person name="Qu J."/>
            <person name="Song X.-Z."/>
            <person name="Zhang L."/>
            <person name="Thornton R."/>
            <person name="Coyle M."/>
            <person name="Francisco L."/>
            <person name="Jackson L."/>
            <person name="Javaid M."/>
            <person name="Korchina V."/>
            <person name="Kovar C."/>
            <person name="Mata R."/>
            <person name="Mathew T."/>
            <person name="Ngo R."/>
            <person name="Nguyen L."/>
            <person name="Nguyen N."/>
            <person name="Okwuonu G."/>
            <person name="Ongeri F."/>
            <person name="Pham C."/>
            <person name="Simmons D."/>
            <person name="Wilczek-Boney K."/>
            <person name="Hale W."/>
            <person name="Jakkamsetti A."/>
            <person name="Pham P."/>
            <person name="Ruth R."/>
            <person name="San Lucas F."/>
            <person name="Warren J."/>
            <person name="Zhang J."/>
            <person name="Zhao Z."/>
            <person name="Zhou C."/>
            <person name="Zhu D."/>
            <person name="Lee S."/>
            <person name="Bess C."/>
            <person name="Blankenburg K."/>
            <person name="Forbes L."/>
            <person name="Fu Q."/>
            <person name="Gubbala S."/>
            <person name="Hirani K."/>
            <person name="Jayaseelan J.C."/>
            <person name="Lara F."/>
            <person name="Munidasa M."/>
            <person name="Palculict T."/>
            <person name="Patil S."/>
            <person name="Pu L.-L."/>
            <person name="Saada N."/>
            <person name="Tang L."/>
            <person name="Weissenberger G."/>
            <person name="Zhu Y."/>
            <person name="Hemphill L."/>
            <person name="Shang Y."/>
            <person name="Youmans B."/>
            <person name="Ayvaz T."/>
            <person name="Ross M."/>
            <person name="Santibanez J."/>
            <person name="Aqrawi P."/>
            <person name="Gross S."/>
            <person name="Joshi V."/>
            <person name="Fowler G."/>
            <person name="Nazareth L."/>
            <person name="Reid J."/>
            <person name="Worley K."/>
            <person name="Petrosino J."/>
            <person name="Highlander S."/>
            <person name="Gibbs R."/>
        </authorList>
    </citation>
    <scope>NUCLEOTIDE SEQUENCE [LARGE SCALE GENOMIC DNA]</scope>
    <source>
        <strain evidence="4 5">ATCC 51191</strain>
    </source>
</reference>
<organism evidence="4 5">
    <name type="scientific">Fusobacterium animalis ATCC 51191</name>
    <dbReference type="NCBI Taxonomy" id="997347"/>
    <lineage>
        <taxon>Bacteria</taxon>
        <taxon>Fusobacteriati</taxon>
        <taxon>Fusobacteriota</taxon>
        <taxon>Fusobacteriia</taxon>
        <taxon>Fusobacteriales</taxon>
        <taxon>Fusobacteriaceae</taxon>
        <taxon>Fusobacterium</taxon>
    </lineage>
</organism>
<dbReference type="PATRIC" id="fig|997347.4.peg.467"/>
<accession>F9EKP8</accession>